<keyword evidence="5" id="KW-1185">Reference proteome</keyword>
<organism evidence="4 5">
    <name type="scientific">Ophiostoma piceae (strain UAMH 11346)</name>
    <name type="common">Sap stain fungus</name>
    <dbReference type="NCBI Taxonomy" id="1262450"/>
    <lineage>
        <taxon>Eukaryota</taxon>
        <taxon>Fungi</taxon>
        <taxon>Dikarya</taxon>
        <taxon>Ascomycota</taxon>
        <taxon>Pezizomycotina</taxon>
        <taxon>Sordariomycetes</taxon>
        <taxon>Sordariomycetidae</taxon>
        <taxon>Ophiostomatales</taxon>
        <taxon>Ophiostomataceae</taxon>
        <taxon>Ophiostoma</taxon>
    </lineage>
</organism>
<reference evidence="4 5" key="1">
    <citation type="journal article" date="2013" name="BMC Genomics">
        <title>The genome and transcriptome of the pine saprophyte Ophiostoma piceae, and a comparison with the bark beetle-associated pine pathogen Grosmannia clavigera.</title>
        <authorList>
            <person name="Haridas S."/>
            <person name="Wang Y."/>
            <person name="Lim L."/>
            <person name="Massoumi Alamouti S."/>
            <person name="Jackman S."/>
            <person name="Docking R."/>
            <person name="Robertson G."/>
            <person name="Birol I."/>
            <person name="Bohlmann J."/>
            <person name="Breuil C."/>
        </authorList>
    </citation>
    <scope>NUCLEOTIDE SEQUENCE [LARGE SCALE GENOMIC DNA]</scope>
    <source>
        <strain evidence="4 5">UAMH 11346</strain>
    </source>
</reference>
<dbReference type="InterPro" id="IPR050231">
    <property type="entry name" value="Iron_ascorbate_oxido_reductase"/>
</dbReference>
<dbReference type="Proteomes" id="UP000016923">
    <property type="component" value="Unassembled WGS sequence"/>
</dbReference>
<dbReference type="PANTHER" id="PTHR47990">
    <property type="entry name" value="2-OXOGLUTARATE (2OG) AND FE(II)-DEPENDENT OXYGENASE SUPERFAMILY PROTEIN-RELATED"/>
    <property type="match status" value="1"/>
</dbReference>
<dbReference type="InterPro" id="IPR005123">
    <property type="entry name" value="Oxoglu/Fe-dep_dioxygenase_dom"/>
</dbReference>
<dbReference type="HOGENOM" id="CLU_010119_6_3_1"/>
<dbReference type="VEuPathDB" id="FungiDB:F503_05175"/>
<dbReference type="EMBL" id="KE148146">
    <property type="protein sequence ID" value="EPE10080.1"/>
    <property type="molecule type" value="Genomic_DNA"/>
</dbReference>
<dbReference type="SUPFAM" id="SSF51197">
    <property type="entry name" value="Clavaminate synthase-like"/>
    <property type="match status" value="1"/>
</dbReference>
<dbReference type="Pfam" id="PF03171">
    <property type="entry name" value="2OG-FeII_Oxy"/>
    <property type="match status" value="1"/>
</dbReference>
<evidence type="ECO:0000313" key="5">
    <source>
        <dbReference type="Proteomes" id="UP000016923"/>
    </source>
</evidence>
<keyword evidence="2" id="KW-0408">Iron</keyword>
<dbReference type="eggNOG" id="KOG0143">
    <property type="taxonomic scope" value="Eukaryota"/>
</dbReference>
<evidence type="ECO:0000256" key="2">
    <source>
        <dbReference type="RuleBase" id="RU003682"/>
    </source>
</evidence>
<comment type="similarity">
    <text evidence="1 2">Belongs to the iron/ascorbate-dependent oxidoreductase family.</text>
</comment>
<accession>S3D998</accession>
<evidence type="ECO:0000313" key="4">
    <source>
        <dbReference type="EMBL" id="EPE10080.1"/>
    </source>
</evidence>
<feature type="domain" description="Fe2OG dioxygenase" evidence="3">
    <location>
        <begin position="218"/>
        <end position="342"/>
    </location>
</feature>
<gene>
    <name evidence="4" type="ORF">F503_05175</name>
</gene>
<dbReference type="OrthoDB" id="288590at2759"/>
<dbReference type="GO" id="GO:0016491">
    <property type="term" value="F:oxidoreductase activity"/>
    <property type="evidence" value="ECO:0007669"/>
    <property type="project" value="UniProtKB-KW"/>
</dbReference>
<keyword evidence="2" id="KW-0479">Metal-binding</keyword>
<dbReference type="Gene3D" id="2.60.120.330">
    <property type="entry name" value="B-lactam Antibiotic, Isopenicillin N Synthase, Chain"/>
    <property type="match status" value="1"/>
</dbReference>
<evidence type="ECO:0000259" key="3">
    <source>
        <dbReference type="PROSITE" id="PS51471"/>
    </source>
</evidence>
<dbReference type="Pfam" id="PF14226">
    <property type="entry name" value="DIOX_N"/>
    <property type="match status" value="1"/>
</dbReference>
<dbReference type="OMA" id="PISCGKW"/>
<dbReference type="InterPro" id="IPR044861">
    <property type="entry name" value="IPNS-like_FE2OG_OXY"/>
</dbReference>
<proteinExistence type="inferred from homology"/>
<evidence type="ECO:0000256" key="1">
    <source>
        <dbReference type="ARBA" id="ARBA00008056"/>
    </source>
</evidence>
<name>S3D998_OPHP1</name>
<protein>
    <submittedName>
        <fullName evidence="4">2og-fe oxygenase superfamily protein</fullName>
    </submittedName>
</protein>
<dbReference type="STRING" id="1262450.S3D998"/>
<dbReference type="AlphaFoldDB" id="S3D998"/>
<dbReference type="PROSITE" id="PS51471">
    <property type="entry name" value="FE2OG_OXY"/>
    <property type="match status" value="1"/>
</dbReference>
<dbReference type="InterPro" id="IPR027443">
    <property type="entry name" value="IPNS-like_sf"/>
</dbReference>
<dbReference type="InterPro" id="IPR026992">
    <property type="entry name" value="DIOX_N"/>
</dbReference>
<dbReference type="GO" id="GO:0044283">
    <property type="term" value="P:small molecule biosynthetic process"/>
    <property type="evidence" value="ECO:0007669"/>
    <property type="project" value="UniProtKB-ARBA"/>
</dbReference>
<dbReference type="PRINTS" id="PR00682">
    <property type="entry name" value="IPNSYNTHASE"/>
</dbReference>
<sequence length="385" mass="42866">MGEPEYTKVELMTLTGPEFRRVSTATTRPATADEIPIIDLGGMWFYKTEETASSDSEKQAKERIAKEIRTAATGAGFFYVTNHGIPSTVVSAALDNAQRFFSQSLEDKLRVHSRLEPLGNGYSPVHSGQINRSETKDLKEGFNFRYQPEYDPLHAGKGPVDPERSQGSEWTWEQTQHLPGFKDATVTWWQGCLQLARGLVRLFALALELPEDYFDALTTHPGSDGLYICYPGNEKDDRNAAEKGNDKGIDVGIGSHTDMQCFTLLWQDESGGLEVLLPKGGSSSGPDTLYEWVGATPQPDTLVVNIADFLQRLSNDRFRSTVHRVYNRKSGARYSMPFFFGFNSDAECAVVPTCVDDTHPPRYAPITCGKWRDERMTLARAAQAS</sequence>
<keyword evidence="2" id="KW-0560">Oxidoreductase</keyword>
<dbReference type="GO" id="GO:0046872">
    <property type="term" value="F:metal ion binding"/>
    <property type="evidence" value="ECO:0007669"/>
    <property type="project" value="UniProtKB-KW"/>
</dbReference>